<dbReference type="Proteomes" id="UP001172386">
    <property type="component" value="Unassembled WGS sequence"/>
</dbReference>
<keyword evidence="1" id="KW-0418">Kinase</keyword>
<organism evidence="1 2">
    <name type="scientific">Neophaeococcomyces mojaviensis</name>
    <dbReference type="NCBI Taxonomy" id="3383035"/>
    <lineage>
        <taxon>Eukaryota</taxon>
        <taxon>Fungi</taxon>
        <taxon>Dikarya</taxon>
        <taxon>Ascomycota</taxon>
        <taxon>Pezizomycotina</taxon>
        <taxon>Eurotiomycetes</taxon>
        <taxon>Chaetothyriomycetidae</taxon>
        <taxon>Chaetothyriales</taxon>
        <taxon>Chaetothyriales incertae sedis</taxon>
        <taxon>Neophaeococcomyces</taxon>
    </lineage>
</organism>
<sequence length="1651" mass="185352">MAKKKTNRNSVAQPSPSQPAHNATPVSPSTPSASLGLSKGNTEMAMFDDMLGTDLEAIKEFPAEHRKVFAILKSMYGGEVRLDASRRTVWNKRLLGFEVALQAFDNASIFTRLDIELPPEYPKIGPTAHLVELEPNTEALKATIKDVIDLHVKTEMGDEFMVSNILQDIEQKLNDESAEQERKAKGISLEEERATTEVAAQADATSRQELALRQKEAEAAAKEAQLAQDVENHIRRRQLLASSHSGQEDQIAAEEYPADCVIFGHDIIYHNSSLDADLSFRAVRSTAVISKRPNKTVTIACPYRNNDLKPIQLVLKEVRLPDRVDGKEDSRNTLQEIEMALQEVKTFEHAAIVKIYDYKLEQVHEAGSPEHWELTVLTEFAQGGPLTTLLNLCGQLNAARLRTYCRSILDALEFLDRKGYVHPAIHAHNILFFGSEHSKYQAKLSDGYGTTLRELVEQSQHSSGLPEINTGNWAAPELIGGRSARNNKTCIWELGVVLLQMAMGNDLTERYTSPEDALMRADFDMDFDHLISKMCSISARKRPTAFHLQSHQFFKSHEPSLFRSQARGTAAVASLSRSRSLAESRWASEWEPIGQLGKGGFGVVVKARNRLDGHFYAVKQLKCRSLADLDEIWSEVRMLAQLNHPSIVRYFGAWSEDDLQDMTDTDTSTAMTDQRSFAPPTGSAAPPSNLFGMPSTGHDFMDPSLAQTHDAEVEEDDEEEEEEDDDDGNMFGYQSAPSDGEVEDSQAIESDDDNDSEPSDPFALQHYIDNKIKEEPNFFESNSEQNVESEDRIPSRPEPFQPAKGFPSVIRRPQQYYSKKSTLYIQMELCETGTLFDLIRSGLPGMIEESWRIFRLLLDGLHHIHSMGVVHRDLKPMNIFIDAQKMPKIGDFGLASPSQASVDGHKLATHVAGPMSRGIGTLFYIPPELEESKATGRYSSKADMFALGIIFFEMCFPFKTATERIKWLQSINNDPCKLPGRFDEEEFKVQGRIIKSLLSHTPSERPSANDLLLDPEIPEPLEEEKEQRFVERLVHGDPEQFQRVMQNFMSKTATRSQLLAYSAIDQDDFEQPDQYLVNFIQQKLAEVFKAHGGVEEARETVFPVEGLYPNAVRFLGDAGFALQLPHDLTVPFARSVAVRKPKYAKCFCFGSVFRQRGPGVEPLCIPEVDFDIASFSAKDLSLKDAQVISVLDDCLTKLGSLFRRSFSIVISHGDLLDLVLRACQVPEARFETVKRILSILNVGKTTWKQVQLELQSSHVGLTSTTIAAISQFNFSSDFEEMRQRVLAMLKQLNKDDSAIKATRTLNRLQEVDDYLRRLRVRTPTLFSPLSNTSEALYRGSLMFKCVESKTQKTVVVGGRYDGLIRNYRTATQRTGARAAGFRINIMDLASYARNDAQPAGIKSGKSKIVIPPSISPRIDVVVTSFDEATLQTHCVEIIRNVLDAGISAELSEHFTTMDELDQAYATTTKYWLVIVRPIGTAQRAIKVRSPSRDETDIPPSELVEYLKDEITERTGTVTSEPVLKRTRSSHGAAERENVVILTPQHKSKKVNRAAIVDSARTAAREMAESMTTNCKVLAIDTDDETLHRIRNTRLTDGDTWRALRQSVALVEREYIQEIQEQLLDWSKDKQNGAFLCNYKTKSCIYYDLGKV</sequence>
<name>A0ACC3A8Z4_9EURO</name>
<reference evidence="1" key="1">
    <citation type="submission" date="2022-10" db="EMBL/GenBank/DDBJ databases">
        <title>Culturing micro-colonial fungi from biological soil crusts in the Mojave desert and describing Neophaeococcomyces mojavensis, and introducing the new genera and species Taxawa tesnikishii.</title>
        <authorList>
            <person name="Kurbessoian T."/>
            <person name="Stajich J.E."/>
        </authorList>
    </citation>
    <scope>NUCLEOTIDE SEQUENCE</scope>
    <source>
        <strain evidence="1">JES_112</strain>
    </source>
</reference>
<protein>
    <submittedName>
        <fullName evidence="1">Eukaryotic translation initiation factor 2-alpha kinase</fullName>
        <ecNumber evidence="1">2.7.11.1</ecNumber>
    </submittedName>
</protein>
<gene>
    <name evidence="1" type="primary">GCN2</name>
    <name evidence="1" type="ORF">H2198_004352</name>
</gene>
<keyword evidence="1" id="KW-0396">Initiation factor</keyword>
<dbReference type="EC" id="2.7.11.1" evidence="1"/>
<keyword evidence="2" id="KW-1185">Reference proteome</keyword>
<keyword evidence="1" id="KW-0808">Transferase</keyword>
<evidence type="ECO:0000313" key="1">
    <source>
        <dbReference type="EMBL" id="KAJ9657341.1"/>
    </source>
</evidence>
<dbReference type="EMBL" id="JAPDRQ010000065">
    <property type="protein sequence ID" value="KAJ9657341.1"/>
    <property type="molecule type" value="Genomic_DNA"/>
</dbReference>
<accession>A0ACC3A8Z4</accession>
<keyword evidence="1" id="KW-0648">Protein biosynthesis</keyword>
<comment type="caution">
    <text evidence="1">The sequence shown here is derived from an EMBL/GenBank/DDBJ whole genome shotgun (WGS) entry which is preliminary data.</text>
</comment>
<proteinExistence type="predicted"/>
<evidence type="ECO:0000313" key="2">
    <source>
        <dbReference type="Proteomes" id="UP001172386"/>
    </source>
</evidence>